<sequence>MVHHQQLMPPQSHHYQPTPPYYGTEVFVNQKGFPQPPSNDYLATPSSTFPVAAPHPHPHPPLAINTKVSSVAGPTSAPVLSTRKQQQQTVAQLASFASHMVCYMLYGHQTQCPSAPSSPLANTPHSLSGCNCSSCVDSNEYTDRYSTCSYSGSHPQHPQPSRPTHSRIASEDKVQPKPMFRKFCLDVLSATLLSPSVILLSLKYIQKLMINLKSSNKIVNTGDGAEYRFFTGALILANKFLDDNTFTNKTWADITGMKIKDINHLEMQFLNGIDFKLFTSSAEYSEWLAGLTQFTSKYMPAQYPTAYQHQAAAAQSPISPIDPLATEPRPSSSGVVRDHASLPYQFPPPPPQQQQQQQHQQNSVVSGHADTGKPYCHTQHTQAPTSLSMASISHYIDSVKHLQHRTTTRYQRVPSQQSQLSLPPLAGFEGSFSASPTSYHHGQESLHRKRSANIAFDEPMDRSPYESTPTGFVPTHKRFSSASSASMFMGSTPSMFGAGHSPMESTPSHRMHRSQQSLSVPQRSRGSSRDHHHQRSASGSYYMDLAPAYSSSYGSIHPLETYESHRSSQPIHPTTLPSQGPSRSSQIYYPSTPPHYSPMKPSCGGCVPTTPSSYEVDPRLWGPLDSISLYAITTQAAKRVVAQSKALSSSANGLHMYYPTLA</sequence>
<feature type="region of interest" description="Disordered" evidence="1">
    <location>
        <begin position="319"/>
        <end position="382"/>
    </location>
</feature>
<gene>
    <name evidence="2" type="ORF">BG006_010152</name>
</gene>
<proteinExistence type="predicted"/>
<dbReference type="CDD" id="cd20557">
    <property type="entry name" value="CYCLIN_ScPCL1-like"/>
    <property type="match status" value="1"/>
</dbReference>
<dbReference type="GO" id="GO:0016538">
    <property type="term" value="F:cyclin-dependent protein serine/threonine kinase regulator activity"/>
    <property type="evidence" value="ECO:0007669"/>
    <property type="project" value="TreeGrafter"/>
</dbReference>
<dbReference type="Pfam" id="PF08613">
    <property type="entry name" value="Cyclin"/>
    <property type="match status" value="1"/>
</dbReference>
<dbReference type="PANTHER" id="PTHR15615">
    <property type="match status" value="1"/>
</dbReference>
<dbReference type="PANTHER" id="PTHR15615:SF27">
    <property type="entry name" value="PHO85 CYCLIN CLG1"/>
    <property type="match status" value="1"/>
</dbReference>
<dbReference type="GO" id="GO:0019901">
    <property type="term" value="F:protein kinase binding"/>
    <property type="evidence" value="ECO:0007669"/>
    <property type="project" value="InterPro"/>
</dbReference>
<dbReference type="Proteomes" id="UP000696485">
    <property type="component" value="Unassembled WGS sequence"/>
</dbReference>
<dbReference type="AlphaFoldDB" id="A0A9P5VIY0"/>
<dbReference type="EMBL" id="JAAAUY010000786">
    <property type="protein sequence ID" value="KAF9326416.1"/>
    <property type="molecule type" value="Genomic_DNA"/>
</dbReference>
<feature type="region of interest" description="Disordered" evidence="1">
    <location>
        <begin position="562"/>
        <end position="594"/>
    </location>
</feature>
<comment type="caution">
    <text evidence="2">The sequence shown here is derived from an EMBL/GenBank/DDBJ whole genome shotgun (WGS) entry which is preliminary data.</text>
</comment>
<dbReference type="InterPro" id="IPR013922">
    <property type="entry name" value="Cyclin_PHO80-like"/>
</dbReference>
<feature type="compositionally biased region" description="Polar residues" evidence="1">
    <location>
        <begin position="567"/>
        <end position="589"/>
    </location>
</feature>
<protein>
    <recommendedName>
        <fullName evidence="4">Cyclin-domain-containing protein</fullName>
    </recommendedName>
</protein>
<evidence type="ECO:0000313" key="2">
    <source>
        <dbReference type="EMBL" id="KAF9326416.1"/>
    </source>
</evidence>
<name>A0A9P5VIY0_9FUNG</name>
<evidence type="ECO:0000313" key="3">
    <source>
        <dbReference type="Proteomes" id="UP000696485"/>
    </source>
</evidence>
<keyword evidence="3" id="KW-1185">Reference proteome</keyword>
<dbReference type="GO" id="GO:0005634">
    <property type="term" value="C:nucleus"/>
    <property type="evidence" value="ECO:0007669"/>
    <property type="project" value="TreeGrafter"/>
</dbReference>
<evidence type="ECO:0008006" key="4">
    <source>
        <dbReference type="Google" id="ProtNLM"/>
    </source>
</evidence>
<accession>A0A9P5VIY0</accession>
<organism evidence="2 3">
    <name type="scientific">Podila minutissima</name>
    <dbReference type="NCBI Taxonomy" id="64525"/>
    <lineage>
        <taxon>Eukaryota</taxon>
        <taxon>Fungi</taxon>
        <taxon>Fungi incertae sedis</taxon>
        <taxon>Mucoromycota</taxon>
        <taxon>Mortierellomycotina</taxon>
        <taxon>Mortierellomycetes</taxon>
        <taxon>Mortierellales</taxon>
        <taxon>Mortierellaceae</taxon>
        <taxon>Podila</taxon>
    </lineage>
</organism>
<feature type="region of interest" description="Disordered" evidence="1">
    <location>
        <begin position="493"/>
        <end position="540"/>
    </location>
</feature>
<feature type="compositionally biased region" description="Polar residues" evidence="1">
    <location>
        <begin position="147"/>
        <end position="156"/>
    </location>
</feature>
<feature type="compositionally biased region" description="Polar residues" evidence="1">
    <location>
        <begin position="503"/>
        <end position="525"/>
    </location>
</feature>
<feature type="region of interest" description="Disordered" evidence="1">
    <location>
        <begin position="147"/>
        <end position="173"/>
    </location>
</feature>
<dbReference type="Gene3D" id="1.10.472.10">
    <property type="entry name" value="Cyclin-like"/>
    <property type="match status" value="1"/>
</dbReference>
<evidence type="ECO:0000256" key="1">
    <source>
        <dbReference type="SAM" id="MobiDB-lite"/>
    </source>
</evidence>
<dbReference type="GO" id="GO:0000307">
    <property type="term" value="C:cyclin-dependent protein kinase holoenzyme complex"/>
    <property type="evidence" value="ECO:0007669"/>
    <property type="project" value="TreeGrafter"/>
</dbReference>
<reference evidence="2" key="1">
    <citation type="journal article" date="2020" name="Fungal Divers.">
        <title>Resolving the Mortierellaceae phylogeny through synthesis of multi-gene phylogenetics and phylogenomics.</title>
        <authorList>
            <person name="Vandepol N."/>
            <person name="Liber J."/>
            <person name="Desiro A."/>
            <person name="Na H."/>
            <person name="Kennedy M."/>
            <person name="Barry K."/>
            <person name="Grigoriev I.V."/>
            <person name="Miller A.N."/>
            <person name="O'Donnell K."/>
            <person name="Stajich J.E."/>
            <person name="Bonito G."/>
        </authorList>
    </citation>
    <scope>NUCLEOTIDE SEQUENCE</scope>
    <source>
        <strain evidence="2">NVP1</strain>
    </source>
</reference>